<proteinExistence type="predicted"/>
<name>Q138B3_RHOPS</name>
<dbReference type="HOGENOM" id="CLU_601083_0_0_5"/>
<dbReference type="SUPFAM" id="SSF48452">
    <property type="entry name" value="TPR-like"/>
    <property type="match status" value="1"/>
</dbReference>
<sequence length="444" mass="49050" precursor="true">MTFRVTMLVLLAAIGLTVPGASAQQGAGGPVPASAVQPDYDALFKEMYQRPTDLDISFKFAHQAVERGDYEAAIGALERMLFFNSDLPRVKLELGVLYFKLASYEIARGYLIDAIKGGNVPDDIRAQVMAYLAEIDRRLATYEYSVFLHAGMRYQTNANIGPNGLQVRALGQDAILDGRYGRKPDWSTFQTVAASYAYKLNLRGDAIETTFLGLNSRQMTLSQFNLGLVEVTLGHRVGLGHNASFKYYGIGDKVWLGDYSYFSALGGGLSARTTLGNLGLVEGYVETRHRRFSDSTYFPTAGDQTGDLLSAAILTDFRWGGVHLTTRAGYDGNKAIADYNNYKRYSIDVALPIEFVLPVFGAPRAFVFAPTAGFSQANYETPNFIVDPVIIRRDQEYRYGAIFDAQIVDNVGLRTQVTYTKIDSNLPNYRTNNLSASIGPTLRF</sequence>
<feature type="signal peptide" evidence="1">
    <location>
        <begin position="1"/>
        <end position="23"/>
    </location>
</feature>
<evidence type="ECO:0000313" key="2">
    <source>
        <dbReference type="EMBL" id="ABE39576.1"/>
    </source>
</evidence>
<evidence type="ECO:0000256" key="1">
    <source>
        <dbReference type="SAM" id="SignalP"/>
    </source>
</evidence>
<dbReference type="STRING" id="316057.RPD_2344"/>
<feature type="chain" id="PRO_5004182062" description="Tetratricopeptide repeat protein" evidence="1">
    <location>
        <begin position="24"/>
        <end position="444"/>
    </location>
</feature>
<organism evidence="2 3">
    <name type="scientific">Rhodopseudomonas palustris (strain BisB5)</name>
    <dbReference type="NCBI Taxonomy" id="316057"/>
    <lineage>
        <taxon>Bacteria</taxon>
        <taxon>Pseudomonadati</taxon>
        <taxon>Pseudomonadota</taxon>
        <taxon>Alphaproteobacteria</taxon>
        <taxon>Hyphomicrobiales</taxon>
        <taxon>Nitrobacteraceae</taxon>
        <taxon>Rhodopseudomonas</taxon>
    </lineage>
</organism>
<dbReference type="Gene3D" id="1.25.40.10">
    <property type="entry name" value="Tetratricopeptide repeat domain"/>
    <property type="match status" value="1"/>
</dbReference>
<dbReference type="Proteomes" id="UP000001818">
    <property type="component" value="Chromosome"/>
</dbReference>
<evidence type="ECO:0000313" key="3">
    <source>
        <dbReference type="Proteomes" id="UP000001818"/>
    </source>
</evidence>
<protein>
    <recommendedName>
        <fullName evidence="4">Tetratricopeptide repeat protein</fullName>
    </recommendedName>
</protein>
<accession>Q138B3</accession>
<evidence type="ECO:0008006" key="4">
    <source>
        <dbReference type="Google" id="ProtNLM"/>
    </source>
</evidence>
<keyword evidence="1" id="KW-0732">Signal</keyword>
<reference evidence="2 3" key="1">
    <citation type="submission" date="2006-03" db="EMBL/GenBank/DDBJ databases">
        <title>Complete sequence of Rhodopseudomonas palustris BisB5.</title>
        <authorList>
            <consortium name="US DOE Joint Genome Institute"/>
            <person name="Copeland A."/>
            <person name="Lucas S."/>
            <person name="Lapidus A."/>
            <person name="Barry K."/>
            <person name="Detter J.C."/>
            <person name="Glavina del Rio T."/>
            <person name="Hammon N."/>
            <person name="Israni S."/>
            <person name="Dalin E."/>
            <person name="Tice H."/>
            <person name="Pitluck S."/>
            <person name="Chain P."/>
            <person name="Malfatti S."/>
            <person name="Shin M."/>
            <person name="Vergez L."/>
            <person name="Schmutz J."/>
            <person name="Larimer F."/>
            <person name="Land M."/>
            <person name="Hauser L."/>
            <person name="Pelletier D.A."/>
            <person name="Kyrpides N."/>
            <person name="Lykidis A."/>
            <person name="Oda Y."/>
            <person name="Harwood C.S."/>
            <person name="Richardson P."/>
        </authorList>
    </citation>
    <scope>NUCLEOTIDE SEQUENCE [LARGE SCALE GENOMIC DNA]</scope>
    <source>
        <strain evidence="2 3">BisB5</strain>
    </source>
</reference>
<dbReference type="KEGG" id="rpd:RPD_2344"/>
<dbReference type="eggNOG" id="COG0457">
    <property type="taxonomic scope" value="Bacteria"/>
</dbReference>
<dbReference type="AlphaFoldDB" id="Q138B3"/>
<dbReference type="InterPro" id="IPR011990">
    <property type="entry name" value="TPR-like_helical_dom_sf"/>
</dbReference>
<dbReference type="EMBL" id="CP000283">
    <property type="protein sequence ID" value="ABE39576.1"/>
    <property type="molecule type" value="Genomic_DNA"/>
</dbReference>
<gene>
    <name evidence="2" type="ordered locus">RPD_2344</name>
</gene>